<reference evidence="1 2" key="1">
    <citation type="journal article" date="2023" name="bioRxiv">
        <title>High-quality genome assemblies of four members of thePodospora anserinaspecies complex.</title>
        <authorList>
            <person name="Ament-Velasquez S.L."/>
            <person name="Vogan A.A."/>
            <person name="Wallerman O."/>
            <person name="Hartmann F."/>
            <person name="Gautier V."/>
            <person name="Silar P."/>
            <person name="Giraud T."/>
            <person name="Johannesson H."/>
        </authorList>
    </citation>
    <scope>NUCLEOTIDE SEQUENCE [LARGE SCALE GENOMIC DNA]</scope>
    <source>
        <strain evidence="1 2">CBS 411.78</strain>
    </source>
</reference>
<comment type="caution">
    <text evidence="1">The sequence shown here is derived from an EMBL/GenBank/DDBJ whole genome shotgun (WGS) entry which is preliminary data.</text>
</comment>
<evidence type="ECO:0000313" key="2">
    <source>
        <dbReference type="Proteomes" id="UP001326199"/>
    </source>
</evidence>
<dbReference type="RefSeq" id="XP_062761312.1">
    <property type="nucleotide sequence ID" value="XM_062906410.1"/>
</dbReference>
<evidence type="ECO:0000313" key="1">
    <source>
        <dbReference type="EMBL" id="KAK4661346.1"/>
    </source>
</evidence>
<dbReference type="GeneID" id="87926654"/>
<accession>A0ABR0H0D0</accession>
<dbReference type="Proteomes" id="UP001326199">
    <property type="component" value="Unassembled WGS sequence"/>
</dbReference>
<keyword evidence="2" id="KW-1185">Reference proteome</keyword>
<name>A0ABR0H0D0_9PEZI</name>
<evidence type="ECO:0008006" key="3">
    <source>
        <dbReference type="Google" id="ProtNLM"/>
    </source>
</evidence>
<protein>
    <recommendedName>
        <fullName evidence="3">F-box domain-containing protein</fullName>
    </recommendedName>
</protein>
<dbReference type="EMBL" id="JAFFHB010000009">
    <property type="protein sequence ID" value="KAK4661346.1"/>
    <property type="molecule type" value="Genomic_DNA"/>
</dbReference>
<proteinExistence type="predicted"/>
<organism evidence="1 2">
    <name type="scientific">Podospora pseudopauciseta</name>
    <dbReference type="NCBI Taxonomy" id="2093780"/>
    <lineage>
        <taxon>Eukaryota</taxon>
        <taxon>Fungi</taxon>
        <taxon>Dikarya</taxon>
        <taxon>Ascomycota</taxon>
        <taxon>Pezizomycotina</taxon>
        <taxon>Sordariomycetes</taxon>
        <taxon>Sordariomycetidae</taxon>
        <taxon>Sordariales</taxon>
        <taxon>Podosporaceae</taxon>
        <taxon>Podospora</taxon>
    </lineage>
</organism>
<gene>
    <name evidence="1" type="ORF">QC763_0102090</name>
</gene>
<sequence>MSIESVDAPLRGLAPEPYTCGIMYLAMHLSSQQVRALSGVCNKMIWSTRPHLDTLQVKDRTPAEPKT</sequence>